<organism evidence="1 2">
    <name type="scientific">Bhargavaea cecembensis DSE10</name>
    <dbReference type="NCBI Taxonomy" id="1235279"/>
    <lineage>
        <taxon>Bacteria</taxon>
        <taxon>Bacillati</taxon>
        <taxon>Bacillota</taxon>
        <taxon>Bacilli</taxon>
        <taxon>Bacillales</taxon>
        <taxon>Caryophanaceae</taxon>
        <taxon>Bhargavaea</taxon>
    </lineage>
</organism>
<sequence>MGKRKLYSCIMSAGEGQSALCTGTAGGKGE</sequence>
<dbReference type="EMBL" id="AOFT01000022">
    <property type="protein sequence ID" value="EMR05114.1"/>
    <property type="molecule type" value="Genomic_DNA"/>
</dbReference>
<gene>
    <name evidence="1" type="ORF">C772_02959</name>
</gene>
<accession>M7P3J6</accession>
<keyword evidence="2" id="KW-1185">Reference proteome</keyword>
<evidence type="ECO:0000313" key="2">
    <source>
        <dbReference type="Proteomes" id="UP000011919"/>
    </source>
</evidence>
<protein>
    <submittedName>
        <fullName evidence="1">Uncharacterized protein</fullName>
    </submittedName>
</protein>
<evidence type="ECO:0000313" key="1">
    <source>
        <dbReference type="EMBL" id="EMR05114.1"/>
    </source>
</evidence>
<proteinExistence type="predicted"/>
<name>M7P3J6_9BACL</name>
<comment type="caution">
    <text evidence="1">The sequence shown here is derived from an EMBL/GenBank/DDBJ whole genome shotgun (WGS) entry which is preliminary data.</text>
</comment>
<dbReference type="Proteomes" id="UP000011919">
    <property type="component" value="Unassembled WGS sequence"/>
</dbReference>
<dbReference type="AlphaFoldDB" id="M7P3J6"/>
<reference evidence="1 2" key="1">
    <citation type="journal article" date="2013" name="Genome Announc.">
        <title>Draft Genome Sequence of Bhargavaea cecembensis Strain DSE10T, Isolated from a Deep-Sea Sediment Sample Collected at a Depth of 5,904 m from the Chagos-Laccadive Ridge System in the Indian Ocean.</title>
        <authorList>
            <person name="Shivaji S."/>
            <person name="Ara S."/>
            <person name="Begum Z."/>
            <person name="Ruth M."/>
            <person name="Singh A."/>
            <person name="Kumar Pinnaka A."/>
        </authorList>
    </citation>
    <scope>NUCLEOTIDE SEQUENCE [LARGE SCALE GENOMIC DNA]</scope>
    <source>
        <strain evidence="1 2">DSE10</strain>
    </source>
</reference>